<comment type="caution">
    <text evidence="2">The sequence shown here is derived from an EMBL/GenBank/DDBJ whole genome shotgun (WGS) entry which is preliminary data.</text>
</comment>
<dbReference type="SUPFAM" id="SSF53067">
    <property type="entry name" value="Actin-like ATPase domain"/>
    <property type="match status" value="1"/>
</dbReference>
<protein>
    <submittedName>
        <fullName evidence="2">Uncharacterized protein</fullName>
    </submittedName>
</protein>
<feature type="compositionally biased region" description="Polar residues" evidence="1">
    <location>
        <begin position="215"/>
        <end position="245"/>
    </location>
</feature>
<dbReference type="Gene3D" id="3.30.420.40">
    <property type="match status" value="1"/>
</dbReference>
<feature type="compositionally biased region" description="Polar residues" evidence="1">
    <location>
        <begin position="156"/>
        <end position="176"/>
    </location>
</feature>
<evidence type="ECO:0000256" key="1">
    <source>
        <dbReference type="SAM" id="MobiDB-lite"/>
    </source>
</evidence>
<dbReference type="EMBL" id="CAJPWZ010002897">
    <property type="protein sequence ID" value="CAG2247324.1"/>
    <property type="molecule type" value="Genomic_DNA"/>
</dbReference>
<sequence>MFFNEDMTAVIIDNGFEIAKAGFAGDDATRSVFPLLLKDQNIKKTMFVTFNTPAFYVVIQAVLSLNCPNDWTCNICKKSGHKQSECEEPFSDNNNEHNENESTNTDDDNTDSETDDNNNDEAAHAQQHESEVEQMQEMPNEQSQETLTRDLKKTQNKNSQKVPIHQSQPPFQSITNEENDECTGEAATSSSKKAKKKSSKKKTTCQNDSKDEKQSSMQQFLVEKQTSATTPGNKVSKRSATTPTTDLFDRENQTTKPKTQS</sequence>
<dbReference type="Proteomes" id="UP000683360">
    <property type="component" value="Unassembled WGS sequence"/>
</dbReference>
<evidence type="ECO:0000313" key="2">
    <source>
        <dbReference type="EMBL" id="CAG2247324.1"/>
    </source>
</evidence>
<dbReference type="AlphaFoldDB" id="A0A8S3UPF1"/>
<dbReference type="InterPro" id="IPR043129">
    <property type="entry name" value="ATPase_NBD"/>
</dbReference>
<feature type="compositionally biased region" description="Acidic residues" evidence="1">
    <location>
        <begin position="104"/>
        <end position="119"/>
    </location>
</feature>
<feature type="region of interest" description="Disordered" evidence="1">
    <location>
        <begin position="84"/>
        <end position="261"/>
    </location>
</feature>
<gene>
    <name evidence="2" type="ORF">MEDL_59240</name>
</gene>
<evidence type="ECO:0000313" key="3">
    <source>
        <dbReference type="Proteomes" id="UP000683360"/>
    </source>
</evidence>
<feature type="compositionally biased region" description="Basic residues" evidence="1">
    <location>
        <begin position="192"/>
        <end position="203"/>
    </location>
</feature>
<name>A0A8S3UPF1_MYTED</name>
<keyword evidence="3" id="KW-1185">Reference proteome</keyword>
<feature type="compositionally biased region" description="Polar residues" evidence="1">
    <location>
        <begin position="137"/>
        <end position="146"/>
    </location>
</feature>
<reference evidence="2" key="1">
    <citation type="submission" date="2021-03" db="EMBL/GenBank/DDBJ databases">
        <authorList>
            <person name="Bekaert M."/>
        </authorList>
    </citation>
    <scope>NUCLEOTIDE SEQUENCE</scope>
</reference>
<accession>A0A8S3UPF1</accession>
<feature type="compositionally biased region" description="Basic and acidic residues" evidence="1">
    <location>
        <begin position="121"/>
        <end position="131"/>
    </location>
</feature>
<proteinExistence type="predicted"/>
<organism evidence="2 3">
    <name type="scientific">Mytilus edulis</name>
    <name type="common">Blue mussel</name>
    <dbReference type="NCBI Taxonomy" id="6550"/>
    <lineage>
        <taxon>Eukaryota</taxon>
        <taxon>Metazoa</taxon>
        <taxon>Spiralia</taxon>
        <taxon>Lophotrochozoa</taxon>
        <taxon>Mollusca</taxon>
        <taxon>Bivalvia</taxon>
        <taxon>Autobranchia</taxon>
        <taxon>Pteriomorphia</taxon>
        <taxon>Mytilida</taxon>
        <taxon>Mytiloidea</taxon>
        <taxon>Mytilidae</taxon>
        <taxon>Mytilinae</taxon>
        <taxon>Mytilus</taxon>
    </lineage>
</organism>
<dbReference type="OrthoDB" id="6133400at2759"/>